<keyword evidence="9" id="KW-0067">ATP-binding</keyword>
<dbReference type="InterPro" id="IPR038318">
    <property type="entry name" value="KdpD_sf"/>
</dbReference>
<dbReference type="CDD" id="cd00082">
    <property type="entry name" value="HisKA"/>
    <property type="match status" value="1"/>
</dbReference>
<dbReference type="SUPFAM" id="SSF55874">
    <property type="entry name" value="ATPase domain of HSP90 chaperone/DNA topoisomerase II/histidine kinase"/>
    <property type="match status" value="1"/>
</dbReference>
<feature type="transmembrane region" description="Helical" evidence="13">
    <location>
        <begin position="481"/>
        <end position="499"/>
    </location>
</feature>
<dbReference type="InterPro" id="IPR027417">
    <property type="entry name" value="P-loop_NTPase"/>
</dbReference>
<comment type="subcellular location">
    <subcellularLocation>
        <location evidence="2">Membrane</location>
        <topology evidence="2">Multi-pass membrane protein</topology>
    </subcellularLocation>
</comment>
<organism evidence="15 16">
    <name type="scientific">Microbaculum marinum</name>
    <dbReference type="NCBI Taxonomy" id="1764581"/>
    <lineage>
        <taxon>Bacteria</taxon>
        <taxon>Pseudomonadati</taxon>
        <taxon>Pseudomonadota</taxon>
        <taxon>Alphaproteobacteria</taxon>
        <taxon>Hyphomicrobiales</taxon>
        <taxon>Tepidamorphaceae</taxon>
        <taxon>Microbaculum</taxon>
    </lineage>
</organism>
<keyword evidence="8 15" id="KW-0418">Kinase</keyword>
<dbReference type="InterPro" id="IPR036097">
    <property type="entry name" value="HisK_dim/P_sf"/>
</dbReference>
<reference evidence="15 16" key="1">
    <citation type="submission" date="2024-02" db="EMBL/GenBank/DDBJ databases">
        <title>Genome analysis and characterization of Microbaculum marinisediminis sp. nov., isolated from marine sediment.</title>
        <authorList>
            <person name="Du Z.-J."/>
            <person name="Ye Y.-Q."/>
            <person name="Zhang Z.-R."/>
            <person name="Yuan S.-M."/>
            <person name="Zhang X.-Y."/>
        </authorList>
    </citation>
    <scope>NUCLEOTIDE SEQUENCE [LARGE SCALE GENOMIC DNA]</scope>
    <source>
        <strain evidence="15 16">SDUM1044001</strain>
    </source>
</reference>
<keyword evidence="6 13" id="KW-0812">Transmembrane</keyword>
<keyword evidence="11" id="KW-0902">Two-component regulatory system</keyword>
<dbReference type="InterPro" id="IPR036890">
    <property type="entry name" value="HATPase_C_sf"/>
</dbReference>
<dbReference type="GO" id="GO:0005886">
    <property type="term" value="C:plasma membrane"/>
    <property type="evidence" value="ECO:0007669"/>
    <property type="project" value="TreeGrafter"/>
</dbReference>
<dbReference type="Pfam" id="PF00512">
    <property type="entry name" value="HisKA"/>
    <property type="match status" value="1"/>
</dbReference>
<dbReference type="InterPro" id="IPR005467">
    <property type="entry name" value="His_kinase_dom"/>
</dbReference>
<evidence type="ECO:0000256" key="12">
    <source>
        <dbReference type="ARBA" id="ARBA00023136"/>
    </source>
</evidence>
<dbReference type="GO" id="GO:0005524">
    <property type="term" value="F:ATP binding"/>
    <property type="evidence" value="ECO:0007669"/>
    <property type="project" value="UniProtKB-KW"/>
</dbReference>
<feature type="transmembrane region" description="Helical" evidence="13">
    <location>
        <begin position="404"/>
        <end position="422"/>
    </location>
</feature>
<dbReference type="InterPro" id="IPR004358">
    <property type="entry name" value="Sig_transdc_His_kin-like_C"/>
</dbReference>
<dbReference type="FunFam" id="3.40.50.300:FF:000483">
    <property type="entry name" value="Sensor histidine kinase KdpD"/>
    <property type="match status" value="1"/>
</dbReference>
<dbReference type="Gene3D" id="1.20.120.620">
    <property type="entry name" value="Backbone structure of the membrane domain of e. Coli histidine kinase receptor kdpd"/>
    <property type="match status" value="1"/>
</dbReference>
<dbReference type="Gene3D" id="3.40.50.620">
    <property type="entry name" value="HUPs"/>
    <property type="match status" value="1"/>
</dbReference>
<sequence length="899" mass="98048">MGPAPSSESRPEPDALLAEAGKEGRGRLKIFLGSAPGVGKTYAMLQAARTRAAEGTDVVVAIVETHGRQETERLLRNLSVLPRRSHFYRGRILHEMDLEALIERGPQIALIDELAHTNAPESRHEKRWQDVEDVLAAGIDVYTTLNIQHLESLNDIVARISGVRVRETVPDNVLELADEIELIDLPPEELIERLRQGKVYLHDQIARAIENFFSKGNLTALRELAMRVAADRVDAQMIAHMKSHAISGPWPTQDRVMVCINEAPVAKPLVRAAKRMADRARAPWLALNVVTSSRESLSEASKDRIAEALRLAEALGAEIASVNAGSDIAGEILEFARSRNVTRILIGRPRPRRMFASFTRETVAETLVRKGEDFEITLIAADQDEARKAAIRAGRVEVERDPRAYLAATGIVAFAAATAFVIERVFPVASLSLVFLTGVLVTATRFGLWPSLYAATVSFFTYNFFFTEPYRTFIMHRRDDILTLVLFYVASILAGNLAARLRNQAIAQRAIARRTASLYEFSRKLASAASFDDVVWTAVSNVGAILRCQTVALMPGAGDRLEISGAFPPLDELDARDHGAALWAWDHGEPAGRTTATLPSSNWLFLPLRTAQGTQGVLGIKPEDRRSLSPNDLRILDALGDQVAIAVERTRLVSDLQDSRILSETERLRSALLSSVSHDLRTPLVSIIGAASSLIEADEVLCSDGRRQLAETIREEGDRLNRYVQNLLDMTRLGYGALKLNRQPSDVRELVGAAVRQLGPELKRHTLILDVADDLPPVDVDPILMQQVFANVLDNAARYAPIGSNVTVTGATGGDALVIAVSDQGPGIPPADRERVFDMFYRVRAADGQRAGTGLGLAICKGIVDAHGGGIRAGPAVADGTGTRIEIRLPLAAGTKRSA</sequence>
<evidence type="ECO:0000256" key="1">
    <source>
        <dbReference type="ARBA" id="ARBA00000085"/>
    </source>
</evidence>
<dbReference type="Pfam" id="PF13492">
    <property type="entry name" value="GAF_3"/>
    <property type="match status" value="1"/>
</dbReference>
<evidence type="ECO:0000256" key="5">
    <source>
        <dbReference type="ARBA" id="ARBA00022679"/>
    </source>
</evidence>
<dbReference type="PROSITE" id="PS50109">
    <property type="entry name" value="HIS_KIN"/>
    <property type="match status" value="1"/>
</dbReference>
<dbReference type="PRINTS" id="PR00344">
    <property type="entry name" value="BCTRLSENSOR"/>
</dbReference>
<dbReference type="Gene3D" id="1.10.287.130">
    <property type="match status" value="1"/>
</dbReference>
<evidence type="ECO:0000256" key="6">
    <source>
        <dbReference type="ARBA" id="ARBA00022692"/>
    </source>
</evidence>
<gene>
    <name evidence="15" type="ORF">V3328_21155</name>
</gene>
<evidence type="ECO:0000256" key="4">
    <source>
        <dbReference type="ARBA" id="ARBA00022553"/>
    </source>
</evidence>
<evidence type="ECO:0000313" key="16">
    <source>
        <dbReference type="Proteomes" id="UP001378188"/>
    </source>
</evidence>
<dbReference type="InterPro" id="IPR052023">
    <property type="entry name" value="Histidine_kinase_KdpD"/>
</dbReference>
<keyword evidence="4" id="KW-0597">Phosphoprotein</keyword>
<evidence type="ECO:0000313" key="15">
    <source>
        <dbReference type="EMBL" id="MEJ8574010.1"/>
    </source>
</evidence>
<keyword evidence="10 13" id="KW-1133">Transmembrane helix</keyword>
<evidence type="ECO:0000256" key="2">
    <source>
        <dbReference type="ARBA" id="ARBA00004141"/>
    </source>
</evidence>
<dbReference type="PANTHER" id="PTHR45569:SF1">
    <property type="entry name" value="SENSOR PROTEIN KDPD"/>
    <property type="match status" value="1"/>
</dbReference>
<protein>
    <recommendedName>
        <fullName evidence="3">histidine kinase</fullName>
        <ecNumber evidence="3">2.7.13.3</ecNumber>
    </recommendedName>
</protein>
<proteinExistence type="predicted"/>
<name>A0AAW9S0E7_9HYPH</name>
<dbReference type="SUPFAM" id="SSF55781">
    <property type="entry name" value="GAF domain-like"/>
    <property type="match status" value="1"/>
</dbReference>
<dbReference type="InterPro" id="IPR003594">
    <property type="entry name" value="HATPase_dom"/>
</dbReference>
<dbReference type="RefSeq" id="WP_340331703.1">
    <property type="nucleotide sequence ID" value="NZ_JAZHOF010000009.1"/>
</dbReference>
<evidence type="ECO:0000256" key="10">
    <source>
        <dbReference type="ARBA" id="ARBA00022989"/>
    </source>
</evidence>
<feature type="transmembrane region" description="Helical" evidence="13">
    <location>
        <begin position="434"/>
        <end position="461"/>
    </location>
</feature>
<evidence type="ECO:0000259" key="14">
    <source>
        <dbReference type="PROSITE" id="PS50109"/>
    </source>
</evidence>
<dbReference type="Pfam" id="PF02518">
    <property type="entry name" value="HATPase_c"/>
    <property type="match status" value="1"/>
</dbReference>
<keyword evidence="16" id="KW-1185">Reference proteome</keyword>
<dbReference type="Proteomes" id="UP001378188">
    <property type="component" value="Unassembled WGS sequence"/>
</dbReference>
<dbReference type="CDD" id="cd00075">
    <property type="entry name" value="HATPase"/>
    <property type="match status" value="1"/>
</dbReference>
<comment type="catalytic activity">
    <reaction evidence="1">
        <text>ATP + protein L-histidine = ADP + protein N-phospho-L-histidine.</text>
        <dbReference type="EC" id="2.7.13.3"/>
    </reaction>
</comment>
<feature type="domain" description="Histidine kinase" evidence="14">
    <location>
        <begin position="675"/>
        <end position="893"/>
    </location>
</feature>
<dbReference type="PANTHER" id="PTHR45569">
    <property type="entry name" value="SENSOR PROTEIN KDPD"/>
    <property type="match status" value="1"/>
</dbReference>
<evidence type="ECO:0000256" key="7">
    <source>
        <dbReference type="ARBA" id="ARBA00022741"/>
    </source>
</evidence>
<dbReference type="Pfam" id="PF02702">
    <property type="entry name" value="KdpD"/>
    <property type="match status" value="1"/>
</dbReference>
<dbReference type="InterPro" id="IPR003018">
    <property type="entry name" value="GAF"/>
</dbReference>
<keyword evidence="12 13" id="KW-0472">Membrane</keyword>
<evidence type="ECO:0000256" key="13">
    <source>
        <dbReference type="SAM" id="Phobius"/>
    </source>
</evidence>
<keyword evidence="7" id="KW-0547">Nucleotide-binding</keyword>
<dbReference type="GO" id="GO:0000155">
    <property type="term" value="F:phosphorelay sensor kinase activity"/>
    <property type="evidence" value="ECO:0007669"/>
    <property type="project" value="InterPro"/>
</dbReference>
<dbReference type="AlphaFoldDB" id="A0AAW9S0E7"/>
<dbReference type="Gene3D" id="3.30.565.10">
    <property type="entry name" value="Histidine kinase-like ATPase, C-terminal domain"/>
    <property type="match status" value="1"/>
</dbReference>
<dbReference type="SMART" id="SM00387">
    <property type="entry name" value="HATPase_c"/>
    <property type="match status" value="1"/>
</dbReference>
<dbReference type="InterPro" id="IPR025201">
    <property type="entry name" value="KdpD_TM"/>
</dbReference>
<dbReference type="GO" id="GO:0005737">
    <property type="term" value="C:cytoplasm"/>
    <property type="evidence" value="ECO:0007669"/>
    <property type="project" value="UniProtKB-ARBA"/>
</dbReference>
<comment type="caution">
    <text evidence="15">The sequence shown here is derived from an EMBL/GenBank/DDBJ whole genome shotgun (WGS) entry which is preliminary data.</text>
</comment>
<dbReference type="SUPFAM" id="SSF52540">
    <property type="entry name" value="P-loop containing nucleoside triphosphate hydrolases"/>
    <property type="match status" value="1"/>
</dbReference>
<keyword evidence="5" id="KW-0808">Transferase</keyword>
<dbReference type="EC" id="2.7.13.3" evidence="3"/>
<dbReference type="SMART" id="SM00388">
    <property type="entry name" value="HisKA"/>
    <property type="match status" value="1"/>
</dbReference>
<dbReference type="Gene3D" id="3.30.450.40">
    <property type="match status" value="1"/>
</dbReference>
<dbReference type="InterPro" id="IPR003661">
    <property type="entry name" value="HisK_dim/P_dom"/>
</dbReference>
<evidence type="ECO:0000256" key="3">
    <source>
        <dbReference type="ARBA" id="ARBA00012438"/>
    </source>
</evidence>
<dbReference type="Pfam" id="PF13493">
    <property type="entry name" value="DUF4118"/>
    <property type="match status" value="1"/>
</dbReference>
<dbReference type="FunFam" id="3.30.565.10:FF:000006">
    <property type="entry name" value="Sensor histidine kinase WalK"/>
    <property type="match status" value="1"/>
</dbReference>
<dbReference type="EMBL" id="JAZHOF010000009">
    <property type="protein sequence ID" value="MEJ8574010.1"/>
    <property type="molecule type" value="Genomic_DNA"/>
</dbReference>
<accession>A0AAW9S0E7</accession>
<dbReference type="Gene3D" id="3.40.50.300">
    <property type="entry name" value="P-loop containing nucleotide triphosphate hydrolases"/>
    <property type="match status" value="1"/>
</dbReference>
<dbReference type="InterPro" id="IPR014729">
    <property type="entry name" value="Rossmann-like_a/b/a_fold"/>
</dbReference>
<dbReference type="SUPFAM" id="SSF52402">
    <property type="entry name" value="Adenine nucleotide alpha hydrolases-like"/>
    <property type="match status" value="1"/>
</dbReference>
<dbReference type="InterPro" id="IPR029016">
    <property type="entry name" value="GAF-like_dom_sf"/>
</dbReference>
<dbReference type="SUPFAM" id="SSF47384">
    <property type="entry name" value="Homodimeric domain of signal transducing histidine kinase"/>
    <property type="match status" value="1"/>
</dbReference>
<evidence type="ECO:0000256" key="8">
    <source>
        <dbReference type="ARBA" id="ARBA00022777"/>
    </source>
</evidence>
<dbReference type="InterPro" id="IPR003852">
    <property type="entry name" value="Sig_transdc_His_kinase_KdpD_N"/>
</dbReference>
<evidence type="ECO:0000256" key="9">
    <source>
        <dbReference type="ARBA" id="ARBA00022840"/>
    </source>
</evidence>
<evidence type="ECO:0000256" key="11">
    <source>
        <dbReference type="ARBA" id="ARBA00023012"/>
    </source>
</evidence>